<dbReference type="SUPFAM" id="SSF53850">
    <property type="entry name" value="Periplasmic binding protein-like II"/>
    <property type="match status" value="1"/>
</dbReference>
<evidence type="ECO:0000256" key="3">
    <source>
        <dbReference type="ARBA" id="ARBA00022729"/>
    </source>
</evidence>
<dbReference type="PANTHER" id="PTHR30024:SF47">
    <property type="entry name" value="TAURINE-BINDING PERIPLASMIC PROTEIN"/>
    <property type="match status" value="1"/>
</dbReference>
<organism evidence="7 8">
    <name type="scientific">Candidatus Scatomorpha intestinavium</name>
    <dbReference type="NCBI Taxonomy" id="2840922"/>
    <lineage>
        <taxon>Bacteria</taxon>
        <taxon>Bacillati</taxon>
        <taxon>Bacillota</taxon>
        <taxon>Clostridia</taxon>
        <taxon>Eubacteriales</taxon>
        <taxon>Candidatus Scatomorpha</taxon>
    </lineage>
</organism>
<evidence type="ECO:0000256" key="1">
    <source>
        <dbReference type="ARBA" id="ARBA00004418"/>
    </source>
</evidence>
<dbReference type="EMBL" id="DVGA01000102">
    <property type="protein sequence ID" value="HIQ79432.1"/>
    <property type="molecule type" value="Genomic_DNA"/>
</dbReference>
<evidence type="ECO:0000313" key="8">
    <source>
        <dbReference type="Proteomes" id="UP000824262"/>
    </source>
</evidence>
<dbReference type="Pfam" id="PF09084">
    <property type="entry name" value="NMT1"/>
    <property type="match status" value="1"/>
</dbReference>
<feature type="signal peptide" evidence="5">
    <location>
        <begin position="1"/>
        <end position="18"/>
    </location>
</feature>
<proteinExistence type="inferred from homology"/>
<dbReference type="PROSITE" id="PS51257">
    <property type="entry name" value="PROKAR_LIPOPROTEIN"/>
    <property type="match status" value="1"/>
</dbReference>
<evidence type="ECO:0000313" key="7">
    <source>
        <dbReference type="EMBL" id="HIQ79432.1"/>
    </source>
</evidence>
<evidence type="ECO:0000256" key="5">
    <source>
        <dbReference type="SAM" id="SignalP"/>
    </source>
</evidence>
<evidence type="ECO:0000259" key="6">
    <source>
        <dbReference type="Pfam" id="PF09084"/>
    </source>
</evidence>
<feature type="domain" description="SsuA/THI5-like" evidence="6">
    <location>
        <begin position="75"/>
        <end position="274"/>
    </location>
</feature>
<dbReference type="Proteomes" id="UP000824262">
    <property type="component" value="Unassembled WGS sequence"/>
</dbReference>
<evidence type="ECO:0000256" key="2">
    <source>
        <dbReference type="ARBA" id="ARBA00010742"/>
    </source>
</evidence>
<protein>
    <submittedName>
        <fullName evidence="7">ABC transporter substrate-binding protein</fullName>
    </submittedName>
</protein>
<comment type="caution">
    <text evidence="7">The sequence shown here is derived from an EMBL/GenBank/DDBJ whole genome shotgun (WGS) entry which is preliminary data.</text>
</comment>
<gene>
    <name evidence="7" type="ORF">IAB77_09290</name>
</gene>
<sequence length="365" mass="38470">MKKLLALMLALVMVFALAACGSEPAAEESPAAAESEAPAAESETPAESEAPAEETVEPVTLNIGYMNNYGSLWSVLAADQMGYFEEQGITVNLLSFADGPTIISAMESGSIDLGYIGDGAHKLCVLGNAEVIALSHISNGDAVIGGPNVTSLEELEGKVVAYAAGTSSETILTQALSSVGLTMDDITAMNMDASAIVTAMLTGDVDACALWSPESLTVLEQVEGATKLADNIAFSDTSVSLASWIAMPDRVESDHDVMVRFVTALFKGMDYAADEHYDEVAQWVADLLAIDYDTAYNQRGDAEWLTGEDVYNGIADGTVEGYYRLQQDIMLTNPQSGVTESVPVEDYVAFDIMTEAGDALYGAAA</sequence>
<dbReference type="Gene3D" id="3.40.190.10">
    <property type="entry name" value="Periplasmic binding protein-like II"/>
    <property type="match status" value="2"/>
</dbReference>
<dbReference type="AlphaFoldDB" id="A0A9D1CT14"/>
<reference evidence="7" key="2">
    <citation type="journal article" date="2021" name="PeerJ">
        <title>Extensive microbial diversity within the chicken gut microbiome revealed by metagenomics and culture.</title>
        <authorList>
            <person name="Gilroy R."/>
            <person name="Ravi A."/>
            <person name="Getino M."/>
            <person name="Pursley I."/>
            <person name="Horton D.L."/>
            <person name="Alikhan N.F."/>
            <person name="Baker D."/>
            <person name="Gharbi K."/>
            <person name="Hall N."/>
            <person name="Watson M."/>
            <person name="Adriaenssens E.M."/>
            <person name="Foster-Nyarko E."/>
            <person name="Jarju S."/>
            <person name="Secka A."/>
            <person name="Antonio M."/>
            <person name="Oren A."/>
            <person name="Chaudhuri R.R."/>
            <person name="La Ragione R."/>
            <person name="Hildebrand F."/>
            <person name="Pallen M.J."/>
        </authorList>
    </citation>
    <scope>NUCLEOTIDE SEQUENCE</scope>
    <source>
        <strain evidence="7">ChiBcolR7-354</strain>
    </source>
</reference>
<accession>A0A9D1CT14</accession>
<evidence type="ECO:0000256" key="4">
    <source>
        <dbReference type="SAM" id="MobiDB-lite"/>
    </source>
</evidence>
<keyword evidence="3 5" id="KW-0732">Signal</keyword>
<feature type="compositionally biased region" description="Low complexity" evidence="4">
    <location>
        <begin position="27"/>
        <end position="43"/>
    </location>
</feature>
<feature type="compositionally biased region" description="Acidic residues" evidence="4">
    <location>
        <begin position="44"/>
        <end position="54"/>
    </location>
</feature>
<comment type="subcellular location">
    <subcellularLocation>
        <location evidence="1">Periplasm</location>
    </subcellularLocation>
</comment>
<reference evidence="7" key="1">
    <citation type="submission" date="2020-10" db="EMBL/GenBank/DDBJ databases">
        <authorList>
            <person name="Gilroy R."/>
        </authorList>
    </citation>
    <scope>NUCLEOTIDE SEQUENCE</scope>
    <source>
        <strain evidence="7">ChiBcolR7-354</strain>
    </source>
</reference>
<feature type="region of interest" description="Disordered" evidence="4">
    <location>
        <begin position="27"/>
        <end position="54"/>
    </location>
</feature>
<comment type="similarity">
    <text evidence="2">Belongs to the bacterial solute-binding protein SsuA/TauA family.</text>
</comment>
<feature type="chain" id="PRO_5039261471" evidence="5">
    <location>
        <begin position="19"/>
        <end position="365"/>
    </location>
</feature>
<dbReference type="GO" id="GO:0042597">
    <property type="term" value="C:periplasmic space"/>
    <property type="evidence" value="ECO:0007669"/>
    <property type="project" value="UniProtKB-SubCell"/>
</dbReference>
<name>A0A9D1CT14_9FIRM</name>
<dbReference type="InterPro" id="IPR015168">
    <property type="entry name" value="SsuA/THI5"/>
</dbReference>
<dbReference type="PANTHER" id="PTHR30024">
    <property type="entry name" value="ALIPHATIC SULFONATES-BINDING PROTEIN-RELATED"/>
    <property type="match status" value="1"/>
</dbReference>